<evidence type="ECO:0000256" key="1">
    <source>
        <dbReference type="ARBA" id="ARBA00022452"/>
    </source>
</evidence>
<dbReference type="GO" id="GO:0051654">
    <property type="term" value="P:establishment of mitochondrion localization"/>
    <property type="evidence" value="ECO:0007669"/>
    <property type="project" value="TreeGrafter"/>
</dbReference>
<dbReference type="GO" id="GO:0001401">
    <property type="term" value="C:SAM complex"/>
    <property type="evidence" value="ECO:0007669"/>
    <property type="project" value="TreeGrafter"/>
</dbReference>
<dbReference type="GO" id="GO:0015914">
    <property type="term" value="P:phospholipid transport"/>
    <property type="evidence" value="ECO:0007669"/>
    <property type="project" value="TreeGrafter"/>
</dbReference>
<keyword evidence="4 6" id="KW-0496">Mitochondrion</keyword>
<evidence type="ECO:0000256" key="2">
    <source>
        <dbReference type="ARBA" id="ARBA00022692"/>
    </source>
</evidence>
<evidence type="ECO:0000256" key="6">
    <source>
        <dbReference type="HAMAP-Rule" id="MF_03102"/>
    </source>
</evidence>
<sequence length="403" mass="44624">MLGFMEYVQKCFYTATKWDEDNSYASLNATARALLDFPTPKGLKMNLSSLSSPNFATSYSMASLGVVDGSLSYLYSSRPLTNALNSGDVQLSDAASGYRNLKTIMKPDDKRDWEIWQGGLRVDRRDTLLYGRMYLPASTLEALYLRRLAPTRQLKILAVSNSRLPNGGTILAQMQQDNGKWSTEYLYSTDVALIGMRGLYNFGFDPRKAAAATSSKTAALDPRMMAGRFSAGAEVYYGILNKSGGVSTGFRYTALPSNVGSPLTFTMTVNPLMGHFQASYAVKAGEGAVFCSRYDFNIYSYESDLVLGCELWRWRQAAAANDSTAAANIGGTWQPETALVPTSEKREDNVTGIIKARITQNFNIGLLWEGRFKHLLFSIGSNIDLKRREQPFRTVGIEIQYNS</sequence>
<comment type="subunit">
    <text evidence="6">Component of the ER-mitochondria encounter structure (ERMES) or MDM complex, composed of MMM1, MDM10, MDM12 and MDM34. Associates with the mitochondrial outer membrane sorting assembly machinery SAM(core) complex.</text>
</comment>
<evidence type="ECO:0000256" key="5">
    <source>
        <dbReference type="ARBA" id="ARBA00023136"/>
    </source>
</evidence>
<dbReference type="Pfam" id="PF12519">
    <property type="entry name" value="MDM10"/>
    <property type="match status" value="2"/>
</dbReference>
<keyword evidence="3 6" id="KW-1000">Mitochondrion outer membrane</keyword>
<dbReference type="PANTHER" id="PTHR28035:SF1">
    <property type="entry name" value="MITOCHONDRIAL DISTRIBUTION AND MORPHOLOGY PROTEIN 10"/>
    <property type="match status" value="1"/>
</dbReference>
<dbReference type="GO" id="GO:1990456">
    <property type="term" value="P:mitochondrion-endoplasmic reticulum membrane tethering"/>
    <property type="evidence" value="ECO:0007669"/>
    <property type="project" value="UniProtKB-UniRule"/>
</dbReference>
<comment type="domain">
    <text evidence="6">Lacks alpha-helical transmembrane segments, suggesting that it resides in the membrane via beta-sheet conformations similar to those predicted for other outer membrane proteins and porin.</text>
</comment>
<dbReference type="HOGENOM" id="CLU_026505_1_0_1"/>
<dbReference type="GO" id="GO:0070096">
    <property type="term" value="P:mitochondrial outer membrane translocase complex assembly"/>
    <property type="evidence" value="ECO:0007669"/>
    <property type="project" value="UniProtKB-UniRule"/>
</dbReference>
<keyword evidence="2 6" id="KW-0812">Transmembrane</keyword>
<comment type="similarity">
    <text evidence="6">Belongs to the MDM10 family.</text>
</comment>
<comment type="function">
    <text evidence="6">Component of the ERMES/MDM complex, which serves as a molecular tether to connect the endoplasmic reticulum and mitochondria. Components of this complex are involved in the control of mitochondrial shape and protein biogenesis and may function in phospholipid exchange. MDM10 is involved in the late assembly steps of the general translocase of the mitochondrial outer membrane (TOM complex). Functions in the TOM40-specific route of the assembly of outer membrane beta-barrel proteins, including the association of TOM40 with the receptor TOM22 and small TOM proteins. Can associate with the SAM(core) complex as well as the MDM12-MMM1 complex, both involved in late steps of the major beta-barrel assembly pathway, that is responsible for biogenesis of all outer membrane beta-barrel proteins. May act as a switch that shuttles between both complexes and channels precursor proteins into the TOM40-specific pathway. Plays a role in mitochondrial morphology and in the inheritance of mitochondria.</text>
</comment>
<protein>
    <recommendedName>
        <fullName evidence="6">Mitochondrial distribution and morphology protein 10</fullName>
    </recommendedName>
    <alternativeName>
        <fullName evidence="6">Mitochondrial inheritance component MDM10</fullName>
    </alternativeName>
</protein>
<keyword evidence="1 6" id="KW-1134">Transmembrane beta strand</keyword>
<dbReference type="InterPro" id="IPR027539">
    <property type="entry name" value="Mdm10"/>
</dbReference>
<comment type="subcellular location">
    <subcellularLocation>
        <location evidence="6">Mitochondrion outer membrane</location>
        <topology evidence="6">Multi-pass membrane protein</topology>
    </subcellularLocation>
    <text evidence="6">The ERMES/MDM complex localizes to a few discrete foci (around 10 per single cell), that represent mitochondria-endoplasmic reticulum junctions. These foci are often found next to mtDNA nucleoids.</text>
</comment>
<evidence type="ECO:0000256" key="3">
    <source>
        <dbReference type="ARBA" id="ARBA00022787"/>
    </source>
</evidence>
<dbReference type="GO" id="GO:0045040">
    <property type="term" value="P:protein insertion into mitochondrial outer membrane"/>
    <property type="evidence" value="ECO:0007669"/>
    <property type="project" value="UniProtKB-UniRule"/>
</dbReference>
<dbReference type="Proteomes" id="UP000024837">
    <property type="component" value="Unassembled WGS sequence"/>
</dbReference>
<dbReference type="EMBL" id="KI966372">
    <property type="protein sequence ID" value="EWC48537.1"/>
    <property type="molecule type" value="Genomic_DNA"/>
</dbReference>
<evidence type="ECO:0000313" key="8">
    <source>
        <dbReference type="Proteomes" id="UP000024837"/>
    </source>
</evidence>
<dbReference type="AlphaFoldDB" id="W7I904"/>
<dbReference type="GO" id="GO:0032865">
    <property type="term" value="C:ERMES complex"/>
    <property type="evidence" value="ECO:0007669"/>
    <property type="project" value="UniProtKB-UniRule"/>
</dbReference>
<keyword evidence="8" id="KW-1185">Reference proteome</keyword>
<gene>
    <name evidence="6" type="primary">MDM10</name>
    <name evidence="7" type="ORF">DRE_01759</name>
</gene>
<proteinExistence type="inferred from homology"/>
<dbReference type="OrthoDB" id="2103793at2759"/>
<dbReference type="HAMAP" id="MF_03102">
    <property type="entry name" value="Mdm10"/>
    <property type="match status" value="1"/>
</dbReference>
<evidence type="ECO:0000313" key="7">
    <source>
        <dbReference type="EMBL" id="EWC48537.1"/>
    </source>
</evidence>
<evidence type="ECO:0000256" key="4">
    <source>
        <dbReference type="ARBA" id="ARBA00023128"/>
    </source>
</evidence>
<dbReference type="PANTHER" id="PTHR28035">
    <property type="entry name" value="MITOCHONDRIAL DISTRIBUTION AND MORPHOLOGY PROTEIN 10"/>
    <property type="match status" value="1"/>
</dbReference>
<keyword evidence="5 6" id="KW-0472">Membrane</keyword>
<name>W7I904_9PEZI</name>
<accession>W7I904</accession>
<reference evidence="7 8" key="1">
    <citation type="submission" date="2013-05" db="EMBL/GenBank/DDBJ databases">
        <title>Drechslerella stenobrocha genome reveals carnivorous origination and mechanical trapping mechanism of predatory fungi.</title>
        <authorList>
            <person name="Liu X."/>
            <person name="Zhang W."/>
            <person name="Liu K."/>
        </authorList>
    </citation>
    <scope>NUCLEOTIDE SEQUENCE [LARGE SCALE GENOMIC DNA]</scope>
    <source>
        <strain evidence="7 8">248</strain>
    </source>
</reference>
<organism evidence="7 8">
    <name type="scientific">Drechslerella stenobrocha 248</name>
    <dbReference type="NCBI Taxonomy" id="1043628"/>
    <lineage>
        <taxon>Eukaryota</taxon>
        <taxon>Fungi</taxon>
        <taxon>Dikarya</taxon>
        <taxon>Ascomycota</taxon>
        <taxon>Pezizomycotina</taxon>
        <taxon>Orbiliomycetes</taxon>
        <taxon>Orbiliales</taxon>
        <taxon>Orbiliaceae</taxon>
        <taxon>Drechslerella</taxon>
    </lineage>
</organism>